<feature type="domain" description="Kinesin motor" evidence="7">
    <location>
        <begin position="199"/>
        <end position="533"/>
    </location>
</feature>
<dbReference type="PANTHER" id="PTHR21608:SF7">
    <property type="entry name" value="KINESIN-LIKE PROTEIN CG14535"/>
    <property type="match status" value="1"/>
</dbReference>
<dbReference type="PRINTS" id="PR00380">
    <property type="entry name" value="KINESINHEAVY"/>
</dbReference>
<protein>
    <submittedName>
        <fullName evidence="9 10">Kinesin-like protein KIF26B</fullName>
    </submittedName>
</protein>
<sequence>MAQHNKRGSAPPIHSSSPSTSTALSPVVQQAQQYLEQNIRAWLAPKHRQGFLQTAAANTPSFQTQGDKLLTDHFYEVPDSSGSTETSNVGMQVSYSFPHSLAQADLSPMSGVQGTSYSSPCRAILETNKPSAAASFFARAAQRLNLQSPRKRKKHHLADKEMISSFRTSFAQTLRIAPPILPPNFLKTNPKRESCRLGKVKVLLRISGEDEGSKSSQFLTVDVRKKHVTLYDPSNSQDFRLSAHKIFAFDSVFTCEDSQADICSSSLSGVLEGVVTGLDGCVFVYGYPSVGKTFSMLGNSNSPQNLGVIPSAVSWLFKLIDEHKERTQSRFSVRVSAVEVSGRDEVIKDLLANFASGSEGSSPSPGMYLQEEVLFGSHLTELRAPNAEKAAFLLDAAIAARSVPATPEDRQNSHFCFTLNVYQYRAEQGSQVGVTGGRSRLHLLDLAGSVDQTNFSKDPNHPLSMTGLGSVLAALVNGQRHVPYKNSKLTNLLREAMGSSICRTTMIAHVSDSSEKYCETLSTIQLANRLHRIWRKRAKQYMPKACGVNNRDNGGVCKPCVKSDAVSEDDFPSGSSELDYTSGSEQSCVTAIFVGERSLKEDTTKMSPQKQNKSKVPAKSSSSTECPVSNKTKDQEATSLLSTNCLASSSKPNTSSSADTKNRTHKVAGKSSQCRNYSIIPFKMSVPKYCTKGESGVHRGSHLSAGCCLTDLQSSSTSAQYAGVQSPRRVNIKRRHLVSKVENRSPNRSSSQAKRENYVTSDEIWVDGPRFIKPKFDSRTLQQLQYEQWVDGPALHDHSKEYKNKMIKKWVQLHSHLQHHISESRQPEVWIDLPPTRNQFEIQICTKTAQTLGTRPKYSCDQSNTKSSGSQIVEDSSNKRMVNDSRVSQEVLISKKKEGDSKETVGLNCSEETTTSVEDADATESLESKTIFEKVQVTSDTPTWKSSQGSIRAEIDSTVDYLEAASSVDISETSDLQTSVSTDEEEQDWPIDQADECSETSDTDELPEMKDSCLQVKEEDILAAWLERNDFESLENYVIDEVPIKHSIFNVLRVSSAEHISDSVVANNDRLESISLPEEIRDDDDFLSDWRISRYHCSRHMNRNEVIKRTGELSFAVSSDVLASKLKRLTELRLQSQKLRNNNSVSGVSFCDTHKRQSTMLSPNQLYNIPVVSLQQSPSQDDIDIFDVLSVKSEPADLEMSIQPMNGLRLEAFYKELEHKFPPSDISLITHSSEKCNTSKEDIENIDQSSCSPNKNTLTSQMSISFLTSETRKCESCGDIITSDHVCKNVDVANQMRSIRQPDGSSNPILSNHPSVNNLLDYPSYSSKRFVSNPFLLRNSVLASLDEINATDSSSSKPREDNFPYNTKSSVTFPEKQRNILQKDNVCANQGCSKENRQLSISINSKSSKPNRKISSQISSISTLDSCTSHQGSTSVEHTFKKSKDVSGVNKQTQKVERHLKFTDETKTFGKSKYFQLPRSVSSTTEEISKSERSTKNRKSSLSVTNQIESTQNVSIAFPSPYSKITEAKRGRISSELSNLSSQALRSENGVPIIKARKDYHYSGNSSGYESMIRDSEGTVASSCSRDSENEDVGEKRRNTRKGSKKRLQGSNHRSRSAPARSTTFNTSRPQSPSPVSSQPRPLGGRHHRHGRRRRNTEEELGCTGLLCCRLMDLYSN</sequence>
<keyword evidence="4" id="KW-0963">Cytoplasm</keyword>
<dbReference type="Pfam" id="PF00225">
    <property type="entry name" value="Kinesin"/>
    <property type="match status" value="1"/>
</dbReference>
<evidence type="ECO:0000313" key="8">
    <source>
        <dbReference type="Proteomes" id="UP000694941"/>
    </source>
</evidence>
<feature type="compositionally biased region" description="Basic residues" evidence="6">
    <location>
        <begin position="1644"/>
        <end position="1655"/>
    </location>
</feature>
<dbReference type="PROSITE" id="PS50067">
    <property type="entry name" value="KINESIN_MOTOR_2"/>
    <property type="match status" value="1"/>
</dbReference>
<evidence type="ECO:0000313" key="9">
    <source>
        <dbReference type="RefSeq" id="XP_022256300.1"/>
    </source>
</evidence>
<evidence type="ECO:0000313" key="10">
    <source>
        <dbReference type="RefSeq" id="XP_022256303.1"/>
    </source>
</evidence>
<feature type="region of interest" description="Disordered" evidence="6">
    <location>
        <begin position="970"/>
        <end position="1007"/>
    </location>
</feature>
<evidence type="ECO:0000256" key="4">
    <source>
        <dbReference type="ARBA" id="ARBA00023212"/>
    </source>
</evidence>
<feature type="compositionally biased region" description="Basic and acidic residues" evidence="6">
    <location>
        <begin position="893"/>
        <end position="903"/>
    </location>
</feature>
<feature type="compositionally biased region" description="Polar residues" evidence="6">
    <location>
        <begin position="619"/>
        <end position="630"/>
    </location>
</feature>
<keyword evidence="2 5" id="KW-0547">Nucleotide-binding</keyword>
<reference evidence="9 10" key="1">
    <citation type="submission" date="2025-05" db="UniProtKB">
        <authorList>
            <consortium name="RefSeq"/>
        </authorList>
    </citation>
    <scope>IDENTIFICATION</scope>
    <source>
        <tissue evidence="9 10">Muscle</tissue>
    </source>
</reference>
<feature type="region of interest" description="Disordered" evidence="6">
    <location>
        <begin position="854"/>
        <end position="924"/>
    </location>
</feature>
<evidence type="ECO:0000256" key="1">
    <source>
        <dbReference type="ARBA" id="ARBA00004245"/>
    </source>
</evidence>
<feature type="compositionally biased region" description="Low complexity" evidence="6">
    <location>
        <begin position="1628"/>
        <end position="1642"/>
    </location>
</feature>
<dbReference type="InterPro" id="IPR027417">
    <property type="entry name" value="P-loop_NTPase"/>
</dbReference>
<dbReference type="RefSeq" id="XP_022256303.1">
    <property type="nucleotide sequence ID" value="XM_022400595.1"/>
</dbReference>
<proteinExistence type="inferred from homology"/>
<feature type="compositionally biased region" description="Basic residues" evidence="6">
    <location>
        <begin position="1598"/>
        <end position="1616"/>
    </location>
</feature>
<feature type="region of interest" description="Disordered" evidence="6">
    <location>
        <begin position="1480"/>
        <end position="1506"/>
    </location>
</feature>
<feature type="binding site" evidence="5">
    <location>
        <begin position="286"/>
        <end position="293"/>
    </location>
    <ligand>
        <name>ATP</name>
        <dbReference type="ChEBI" id="CHEBI:30616"/>
    </ligand>
</feature>
<comment type="subcellular location">
    <subcellularLocation>
        <location evidence="1">Cytoplasm</location>
        <location evidence="1">Cytoskeleton</location>
    </subcellularLocation>
</comment>
<evidence type="ECO:0000256" key="2">
    <source>
        <dbReference type="ARBA" id="ARBA00022741"/>
    </source>
</evidence>
<comment type="similarity">
    <text evidence="5">Belongs to the TRAFAC class myosin-kinesin ATPase superfamily. Kinesin family.</text>
</comment>
<keyword evidence="8" id="KW-1185">Reference proteome</keyword>
<feature type="compositionally biased region" description="Polar residues" evidence="6">
    <location>
        <begin position="637"/>
        <end position="647"/>
    </location>
</feature>
<feature type="compositionally biased region" description="Polar residues" evidence="6">
    <location>
        <begin position="970"/>
        <end position="981"/>
    </location>
</feature>
<feature type="region of interest" description="Disordered" evidence="6">
    <location>
        <begin position="1575"/>
        <end position="1657"/>
    </location>
</feature>
<dbReference type="InterPro" id="IPR036961">
    <property type="entry name" value="Kinesin_motor_dom_sf"/>
</dbReference>
<dbReference type="SUPFAM" id="SSF52540">
    <property type="entry name" value="P-loop containing nucleoside triphosphate hydrolases"/>
    <property type="match status" value="1"/>
</dbReference>
<keyword evidence="5" id="KW-0505">Motor protein</keyword>
<name>A0ABM1TK94_LIMPO</name>
<feature type="region of interest" description="Disordered" evidence="6">
    <location>
        <begin position="1"/>
        <end position="27"/>
    </location>
</feature>
<dbReference type="InterPro" id="IPR027640">
    <property type="entry name" value="Kinesin-like_fam"/>
</dbReference>
<keyword evidence="4" id="KW-0206">Cytoskeleton</keyword>
<feature type="compositionally biased region" description="Low complexity" evidence="6">
    <location>
        <begin position="9"/>
        <end position="26"/>
    </location>
</feature>
<dbReference type="InterPro" id="IPR001752">
    <property type="entry name" value="Kinesin_motor_dom"/>
</dbReference>
<dbReference type="Proteomes" id="UP000694941">
    <property type="component" value="Unplaced"/>
</dbReference>
<feature type="compositionally biased region" description="Polar residues" evidence="6">
    <location>
        <begin position="860"/>
        <end position="875"/>
    </location>
</feature>
<accession>A0ABM1TK94</accession>
<feature type="region of interest" description="Disordered" evidence="6">
    <location>
        <begin position="1349"/>
        <end position="1370"/>
    </location>
</feature>
<dbReference type="RefSeq" id="XP_022256300.1">
    <property type="nucleotide sequence ID" value="XM_022400592.1"/>
</dbReference>
<dbReference type="PANTHER" id="PTHR21608">
    <property type="entry name" value="KINESIN-LIKE PROTEIN CG14535"/>
    <property type="match status" value="1"/>
</dbReference>
<gene>
    <name evidence="9 10" type="primary">LOC106471090</name>
</gene>
<dbReference type="Gene3D" id="3.40.850.10">
    <property type="entry name" value="Kinesin motor domain"/>
    <property type="match status" value="1"/>
</dbReference>
<feature type="compositionally biased region" description="Low complexity" evidence="6">
    <location>
        <begin position="648"/>
        <end position="657"/>
    </location>
</feature>
<feature type="compositionally biased region" description="Acidic residues" evidence="6">
    <location>
        <begin position="982"/>
        <end position="1006"/>
    </location>
</feature>
<feature type="region of interest" description="Disordered" evidence="6">
    <location>
        <begin position="600"/>
        <end position="670"/>
    </location>
</feature>
<dbReference type="SMART" id="SM00129">
    <property type="entry name" value="KISc"/>
    <property type="match status" value="1"/>
</dbReference>
<organism evidence="8 9">
    <name type="scientific">Limulus polyphemus</name>
    <name type="common">Atlantic horseshoe crab</name>
    <dbReference type="NCBI Taxonomy" id="6850"/>
    <lineage>
        <taxon>Eukaryota</taxon>
        <taxon>Metazoa</taxon>
        <taxon>Ecdysozoa</taxon>
        <taxon>Arthropoda</taxon>
        <taxon>Chelicerata</taxon>
        <taxon>Merostomata</taxon>
        <taxon>Xiphosura</taxon>
        <taxon>Limulidae</taxon>
        <taxon>Limulus</taxon>
    </lineage>
</organism>
<evidence type="ECO:0000256" key="6">
    <source>
        <dbReference type="SAM" id="MobiDB-lite"/>
    </source>
</evidence>
<keyword evidence="3 5" id="KW-0067">ATP-binding</keyword>
<evidence type="ECO:0000256" key="3">
    <source>
        <dbReference type="ARBA" id="ARBA00022840"/>
    </source>
</evidence>
<evidence type="ECO:0000259" key="7">
    <source>
        <dbReference type="PROSITE" id="PS50067"/>
    </source>
</evidence>
<dbReference type="GeneID" id="106471090"/>
<evidence type="ECO:0000256" key="5">
    <source>
        <dbReference type="PROSITE-ProRule" id="PRU00283"/>
    </source>
</evidence>